<dbReference type="InterPro" id="IPR020190">
    <property type="entry name" value="Procorazonin"/>
</dbReference>
<keyword evidence="9" id="KW-1185">Reference proteome</keyword>
<keyword evidence="7" id="KW-1133">Transmembrane helix</keyword>
<accession>A0A8J2LV39</accession>
<evidence type="ECO:0000256" key="4">
    <source>
        <dbReference type="ARBA" id="ARBA00022525"/>
    </source>
</evidence>
<dbReference type="GO" id="GO:0071858">
    <property type="term" value="F:corazonin receptor binding"/>
    <property type="evidence" value="ECO:0007669"/>
    <property type="project" value="InterPro"/>
</dbReference>
<evidence type="ECO:0000256" key="7">
    <source>
        <dbReference type="SAM" id="Phobius"/>
    </source>
</evidence>
<dbReference type="AlphaFoldDB" id="A0A8J2LV39"/>
<evidence type="ECO:0000256" key="3">
    <source>
        <dbReference type="ARBA" id="ARBA00014144"/>
    </source>
</evidence>
<evidence type="ECO:0000256" key="6">
    <source>
        <dbReference type="ARBA" id="ARBA00023320"/>
    </source>
</evidence>
<keyword evidence="4" id="KW-0964">Secreted</keyword>
<dbReference type="Proteomes" id="UP000708208">
    <property type="component" value="Unassembled WGS sequence"/>
</dbReference>
<keyword evidence="7" id="KW-0812">Transmembrane</keyword>
<comment type="similarity">
    <text evidence="2">Belongs to the corazonin family.</text>
</comment>
<feature type="transmembrane region" description="Helical" evidence="7">
    <location>
        <begin position="21"/>
        <end position="40"/>
    </location>
</feature>
<dbReference type="Pfam" id="PF17308">
    <property type="entry name" value="Corazonin"/>
    <property type="match status" value="1"/>
</dbReference>
<comment type="subcellular location">
    <subcellularLocation>
        <location evidence="1">Secreted</location>
    </subcellularLocation>
</comment>
<name>A0A8J2LV39_9HEXA</name>
<keyword evidence="6" id="KW-0527">Neuropeptide</keyword>
<evidence type="ECO:0000256" key="1">
    <source>
        <dbReference type="ARBA" id="ARBA00004613"/>
    </source>
</evidence>
<dbReference type="OrthoDB" id="6436322at2759"/>
<gene>
    <name evidence="8" type="ORF">AFUS01_LOCUS47613</name>
</gene>
<keyword evidence="5" id="KW-0732">Signal</keyword>
<reference evidence="8" key="1">
    <citation type="submission" date="2021-06" db="EMBL/GenBank/DDBJ databases">
        <authorList>
            <person name="Hodson N. C."/>
            <person name="Mongue J. A."/>
            <person name="Jaron S. K."/>
        </authorList>
    </citation>
    <scope>NUCLEOTIDE SEQUENCE</scope>
</reference>
<dbReference type="GO" id="GO:0045823">
    <property type="term" value="P:positive regulation of heart contraction"/>
    <property type="evidence" value="ECO:0007669"/>
    <property type="project" value="InterPro"/>
</dbReference>
<evidence type="ECO:0000256" key="5">
    <source>
        <dbReference type="ARBA" id="ARBA00022729"/>
    </source>
</evidence>
<dbReference type="GO" id="GO:0005576">
    <property type="term" value="C:extracellular region"/>
    <property type="evidence" value="ECO:0007669"/>
    <property type="project" value="UniProtKB-SubCell"/>
</dbReference>
<keyword evidence="7" id="KW-0472">Membrane</keyword>
<dbReference type="GO" id="GO:0007218">
    <property type="term" value="P:neuropeptide signaling pathway"/>
    <property type="evidence" value="ECO:0007669"/>
    <property type="project" value="UniProtKB-KW"/>
</dbReference>
<comment type="caution">
    <text evidence="8">The sequence shown here is derived from an EMBL/GenBank/DDBJ whole genome shotgun (WGS) entry which is preliminary data.</text>
</comment>
<protein>
    <recommendedName>
        <fullName evidence="3">Pro-corazonin</fullName>
    </recommendedName>
</protein>
<dbReference type="EMBL" id="CAJVCH010571837">
    <property type="protein sequence ID" value="CAG7838673.1"/>
    <property type="molecule type" value="Genomic_DNA"/>
</dbReference>
<evidence type="ECO:0000313" key="8">
    <source>
        <dbReference type="EMBL" id="CAG7838673.1"/>
    </source>
</evidence>
<organism evidence="8 9">
    <name type="scientific">Allacma fusca</name>
    <dbReference type="NCBI Taxonomy" id="39272"/>
    <lineage>
        <taxon>Eukaryota</taxon>
        <taxon>Metazoa</taxon>
        <taxon>Ecdysozoa</taxon>
        <taxon>Arthropoda</taxon>
        <taxon>Hexapoda</taxon>
        <taxon>Collembola</taxon>
        <taxon>Symphypleona</taxon>
        <taxon>Sminthuridae</taxon>
        <taxon>Allacma</taxon>
    </lineage>
</organism>
<proteinExistence type="inferred from homology"/>
<evidence type="ECO:0000313" key="9">
    <source>
        <dbReference type="Proteomes" id="UP000708208"/>
    </source>
</evidence>
<evidence type="ECO:0000256" key="2">
    <source>
        <dbReference type="ARBA" id="ARBA00009635"/>
    </source>
</evidence>
<sequence>MDHFSSNSGSPSVSSQSKQKIINGVFWKALLVMLVVIVASCQAQTFQYSRGWTNGKRSGSSPVGYTYGQGLSQLVDLENSLVGVPLEEPSVAMPGLHMNLNTQGRVRPADFSQFLNRRVGGNPATNNRKQPIWTGTVLGLEQENNSVNNADF</sequence>